<evidence type="ECO:0000313" key="12">
    <source>
        <dbReference type="Proteomes" id="UP000537126"/>
    </source>
</evidence>
<keyword evidence="5 10" id="KW-0812">Transmembrane</keyword>
<sequence length="459" mass="50189">MRMNKNKKRSQYILYFDFWATVRLSIPIIVGQLGIVLMGVVDTAMIGRVGKEALAAAGVSNAVFFLIAILGIGLLNILSPMIAEGQARRQPQTLKALLIGGFWAATACALFLGMVMGGVIWQFEHLGQSPEVTALSREYMTILLSSLFPMYWFLCLRHFTDGMAMPHLSMHATLVGLLLNIFLNYLLIFGHWGLPALGLAGAAWATWGVRWVMTFILFFFLLRLPTFDFLKQCQVSIQACRKACMRIITKGIGTGLQHFFEVATFALAAIMIGWVSDVALAAHQIALNMASVTYMISTGIAAAGAIRVGNALGKGRWSRVARAGTAALLAAMFVMAAGGLLFWLFPHFLASLYTHEKDVLAVAVELLLIAAFFQLSDGIQAVSLGILRGLQDVLYPTVATLVAYWGVALPVAYYLGIYKQMGAWGVWIGLLIGLTLAAVFLCARFFLLLESREKKANNM</sequence>
<dbReference type="InterPro" id="IPR002528">
    <property type="entry name" value="MATE_fam"/>
</dbReference>
<feature type="transmembrane region" description="Helical" evidence="10">
    <location>
        <begin position="96"/>
        <end position="119"/>
    </location>
</feature>
<dbReference type="EMBL" id="JAASRN010000001">
    <property type="protein sequence ID" value="NIK73545.1"/>
    <property type="molecule type" value="Genomic_DNA"/>
</dbReference>
<dbReference type="PANTHER" id="PTHR43298">
    <property type="entry name" value="MULTIDRUG RESISTANCE PROTEIN NORM-RELATED"/>
    <property type="match status" value="1"/>
</dbReference>
<dbReference type="NCBIfam" id="TIGR00797">
    <property type="entry name" value="matE"/>
    <property type="match status" value="1"/>
</dbReference>
<feature type="transmembrane region" description="Helical" evidence="10">
    <location>
        <begin position="139"/>
        <end position="156"/>
    </location>
</feature>
<feature type="transmembrane region" description="Helical" evidence="10">
    <location>
        <begin position="366"/>
        <end position="387"/>
    </location>
</feature>
<accession>A0A846MQ16</accession>
<dbReference type="PANTHER" id="PTHR43298:SF2">
    <property type="entry name" value="FMN_FAD EXPORTER YEEO-RELATED"/>
    <property type="match status" value="1"/>
</dbReference>
<dbReference type="RefSeq" id="WP_166918772.1">
    <property type="nucleotide sequence ID" value="NZ_JAASRN010000001.1"/>
</dbReference>
<dbReference type="GO" id="GO:0015297">
    <property type="term" value="F:antiporter activity"/>
    <property type="evidence" value="ECO:0007669"/>
    <property type="project" value="UniProtKB-KW"/>
</dbReference>
<feature type="transmembrane region" description="Helical" evidence="10">
    <location>
        <begin position="427"/>
        <end position="449"/>
    </location>
</feature>
<keyword evidence="2" id="KW-0813">Transport</keyword>
<evidence type="ECO:0000256" key="3">
    <source>
        <dbReference type="ARBA" id="ARBA00022449"/>
    </source>
</evidence>
<evidence type="ECO:0000256" key="9">
    <source>
        <dbReference type="ARBA" id="ARBA00031636"/>
    </source>
</evidence>
<evidence type="ECO:0000256" key="2">
    <source>
        <dbReference type="ARBA" id="ARBA00022448"/>
    </source>
</evidence>
<keyword evidence="8 10" id="KW-0472">Membrane</keyword>
<feature type="transmembrane region" description="Helical" evidence="10">
    <location>
        <begin position="204"/>
        <end position="222"/>
    </location>
</feature>
<feature type="transmembrane region" description="Helical" evidence="10">
    <location>
        <begin position="326"/>
        <end position="346"/>
    </location>
</feature>
<protein>
    <recommendedName>
        <fullName evidence="9">Multidrug-efflux transporter</fullName>
    </recommendedName>
</protein>
<feature type="transmembrane region" description="Helical" evidence="10">
    <location>
        <begin position="168"/>
        <end position="192"/>
    </location>
</feature>
<dbReference type="PIRSF" id="PIRSF006603">
    <property type="entry name" value="DinF"/>
    <property type="match status" value="1"/>
</dbReference>
<comment type="caution">
    <text evidence="11">The sequence shown here is derived from an EMBL/GenBank/DDBJ whole genome shotgun (WGS) entry which is preliminary data.</text>
</comment>
<evidence type="ECO:0000256" key="1">
    <source>
        <dbReference type="ARBA" id="ARBA00004651"/>
    </source>
</evidence>
<reference evidence="11 12" key="1">
    <citation type="submission" date="2020-03" db="EMBL/GenBank/DDBJ databases">
        <title>Genomic Encyclopedia of Type Strains, Phase IV (KMG-IV): sequencing the most valuable type-strain genomes for metagenomic binning, comparative biology and taxonomic classification.</title>
        <authorList>
            <person name="Goeker M."/>
        </authorList>
    </citation>
    <scope>NUCLEOTIDE SEQUENCE [LARGE SCALE GENOMIC DNA]</scope>
    <source>
        <strain evidence="11 12">DSM 5718</strain>
    </source>
</reference>
<evidence type="ECO:0000256" key="8">
    <source>
        <dbReference type="ARBA" id="ARBA00023136"/>
    </source>
</evidence>
<keyword evidence="4" id="KW-1003">Cell membrane</keyword>
<feature type="transmembrane region" description="Helical" evidence="10">
    <location>
        <begin position="12"/>
        <end position="41"/>
    </location>
</feature>
<dbReference type="CDD" id="cd13131">
    <property type="entry name" value="MATE_NorM_like"/>
    <property type="match status" value="1"/>
</dbReference>
<dbReference type="GO" id="GO:0006811">
    <property type="term" value="P:monoatomic ion transport"/>
    <property type="evidence" value="ECO:0007669"/>
    <property type="project" value="UniProtKB-KW"/>
</dbReference>
<evidence type="ECO:0000256" key="7">
    <source>
        <dbReference type="ARBA" id="ARBA00023065"/>
    </source>
</evidence>
<evidence type="ECO:0000256" key="4">
    <source>
        <dbReference type="ARBA" id="ARBA00022475"/>
    </source>
</evidence>
<dbReference type="GO" id="GO:0042910">
    <property type="term" value="F:xenobiotic transmembrane transporter activity"/>
    <property type="evidence" value="ECO:0007669"/>
    <property type="project" value="InterPro"/>
</dbReference>
<feature type="transmembrane region" description="Helical" evidence="10">
    <location>
        <begin position="281"/>
        <end position="306"/>
    </location>
</feature>
<keyword evidence="3" id="KW-0050">Antiport</keyword>
<keyword evidence="12" id="KW-1185">Reference proteome</keyword>
<organism evidence="11 12">
    <name type="scientific">Thermonema lapsum</name>
    <dbReference type="NCBI Taxonomy" id="28195"/>
    <lineage>
        <taxon>Bacteria</taxon>
        <taxon>Pseudomonadati</taxon>
        <taxon>Bacteroidota</taxon>
        <taxon>Cytophagia</taxon>
        <taxon>Cytophagales</taxon>
        <taxon>Thermonemataceae</taxon>
        <taxon>Thermonema</taxon>
    </lineage>
</organism>
<keyword evidence="7" id="KW-0406">Ion transport</keyword>
<evidence type="ECO:0000256" key="6">
    <source>
        <dbReference type="ARBA" id="ARBA00022989"/>
    </source>
</evidence>
<dbReference type="AlphaFoldDB" id="A0A846MQ16"/>
<feature type="transmembrane region" description="Helical" evidence="10">
    <location>
        <begin position="255"/>
        <end position="275"/>
    </location>
</feature>
<evidence type="ECO:0000313" key="11">
    <source>
        <dbReference type="EMBL" id="NIK73545.1"/>
    </source>
</evidence>
<evidence type="ECO:0000256" key="10">
    <source>
        <dbReference type="SAM" id="Phobius"/>
    </source>
</evidence>
<dbReference type="InterPro" id="IPR050222">
    <property type="entry name" value="MATE_MdtK"/>
</dbReference>
<dbReference type="Proteomes" id="UP000537126">
    <property type="component" value="Unassembled WGS sequence"/>
</dbReference>
<name>A0A846MQ16_9BACT</name>
<dbReference type="Pfam" id="PF01554">
    <property type="entry name" value="MatE"/>
    <property type="match status" value="2"/>
</dbReference>
<comment type="subcellular location">
    <subcellularLocation>
        <location evidence="1">Cell membrane</location>
        <topology evidence="1">Multi-pass membrane protein</topology>
    </subcellularLocation>
</comment>
<dbReference type="GO" id="GO:0005886">
    <property type="term" value="C:plasma membrane"/>
    <property type="evidence" value="ECO:0007669"/>
    <property type="project" value="UniProtKB-SubCell"/>
</dbReference>
<keyword evidence="6 10" id="KW-1133">Transmembrane helix</keyword>
<feature type="transmembrane region" description="Helical" evidence="10">
    <location>
        <begin position="53"/>
        <end position="75"/>
    </location>
</feature>
<feature type="transmembrane region" description="Helical" evidence="10">
    <location>
        <begin position="394"/>
        <end position="415"/>
    </location>
</feature>
<evidence type="ECO:0000256" key="5">
    <source>
        <dbReference type="ARBA" id="ARBA00022692"/>
    </source>
</evidence>
<dbReference type="InterPro" id="IPR048279">
    <property type="entry name" value="MdtK-like"/>
</dbReference>
<proteinExistence type="predicted"/>
<gene>
    <name evidence="11" type="ORF">FHS56_001031</name>
</gene>